<name>A0AAW0UXC1_SCYPA</name>
<keyword evidence="1" id="KW-0732">Signal</keyword>
<evidence type="ECO:0000313" key="3">
    <source>
        <dbReference type="Proteomes" id="UP001487740"/>
    </source>
</evidence>
<proteinExistence type="predicted"/>
<reference evidence="2 3" key="1">
    <citation type="submission" date="2023-03" db="EMBL/GenBank/DDBJ databases">
        <title>High-quality genome of Scylla paramamosain provides insights in environmental adaptation.</title>
        <authorList>
            <person name="Zhang L."/>
        </authorList>
    </citation>
    <scope>NUCLEOTIDE SEQUENCE [LARGE SCALE GENOMIC DNA]</scope>
    <source>
        <strain evidence="2">LZ_2023a</strain>
        <tissue evidence="2">Muscle</tissue>
    </source>
</reference>
<accession>A0AAW0UXC1</accession>
<dbReference type="Proteomes" id="UP001487740">
    <property type="component" value="Unassembled WGS sequence"/>
</dbReference>
<sequence>MSRLIVVLSVVMVVVVLSELVTGAPSDASHQHDAMYVPDFVIDGLPSRYPTTGALTSHGGSRPLIYSGNHYVNRYNWHNGYNNYNPYQTYGSYGNRYNWQGGYGNYNPYHTYGR</sequence>
<dbReference type="AlphaFoldDB" id="A0AAW0UXC1"/>
<feature type="signal peptide" evidence="1">
    <location>
        <begin position="1"/>
        <end position="18"/>
    </location>
</feature>
<evidence type="ECO:0000256" key="1">
    <source>
        <dbReference type="SAM" id="SignalP"/>
    </source>
</evidence>
<protein>
    <submittedName>
        <fullName evidence="2">Uncharacterized protein</fullName>
    </submittedName>
</protein>
<dbReference type="EMBL" id="JARAKH010000004">
    <property type="protein sequence ID" value="KAK8404566.1"/>
    <property type="molecule type" value="Genomic_DNA"/>
</dbReference>
<comment type="caution">
    <text evidence="2">The sequence shown here is derived from an EMBL/GenBank/DDBJ whole genome shotgun (WGS) entry which is preliminary data.</text>
</comment>
<organism evidence="2 3">
    <name type="scientific">Scylla paramamosain</name>
    <name type="common">Mud crab</name>
    <dbReference type="NCBI Taxonomy" id="85552"/>
    <lineage>
        <taxon>Eukaryota</taxon>
        <taxon>Metazoa</taxon>
        <taxon>Ecdysozoa</taxon>
        <taxon>Arthropoda</taxon>
        <taxon>Crustacea</taxon>
        <taxon>Multicrustacea</taxon>
        <taxon>Malacostraca</taxon>
        <taxon>Eumalacostraca</taxon>
        <taxon>Eucarida</taxon>
        <taxon>Decapoda</taxon>
        <taxon>Pleocyemata</taxon>
        <taxon>Brachyura</taxon>
        <taxon>Eubrachyura</taxon>
        <taxon>Portunoidea</taxon>
        <taxon>Portunidae</taxon>
        <taxon>Portuninae</taxon>
        <taxon>Scylla</taxon>
    </lineage>
</organism>
<evidence type="ECO:0000313" key="2">
    <source>
        <dbReference type="EMBL" id="KAK8404566.1"/>
    </source>
</evidence>
<keyword evidence="3" id="KW-1185">Reference proteome</keyword>
<feature type="chain" id="PRO_5043822148" evidence="1">
    <location>
        <begin position="19"/>
        <end position="114"/>
    </location>
</feature>
<gene>
    <name evidence="2" type="ORF">O3P69_007668</name>
</gene>